<accession>A0ABU3PIU7</accession>
<dbReference type="Gene3D" id="1.10.1200.10">
    <property type="entry name" value="ACP-like"/>
    <property type="match status" value="1"/>
</dbReference>
<dbReference type="EMBL" id="JAVXZY010000027">
    <property type="protein sequence ID" value="MDT9002475.1"/>
    <property type="molecule type" value="Genomic_DNA"/>
</dbReference>
<reference evidence="5" key="1">
    <citation type="submission" date="2023-09" db="EMBL/GenBank/DDBJ databases">
        <title>Paucibacter sp. APW11 Genome sequencing and assembly.</title>
        <authorList>
            <person name="Kim I."/>
        </authorList>
    </citation>
    <scope>NUCLEOTIDE SEQUENCE</scope>
    <source>
        <strain evidence="5">APW11</strain>
    </source>
</reference>
<dbReference type="InterPro" id="IPR036736">
    <property type="entry name" value="ACP-like_sf"/>
</dbReference>
<feature type="non-terminal residue" evidence="5">
    <location>
        <position position="825"/>
    </location>
</feature>
<dbReference type="InterPro" id="IPR009081">
    <property type="entry name" value="PP-bd_ACP"/>
</dbReference>
<dbReference type="SUPFAM" id="SSF56801">
    <property type="entry name" value="Acetyl-CoA synthetase-like"/>
    <property type="match status" value="1"/>
</dbReference>
<feature type="non-terminal residue" evidence="5">
    <location>
        <position position="1"/>
    </location>
</feature>
<evidence type="ECO:0000256" key="3">
    <source>
        <dbReference type="ARBA" id="ARBA00022553"/>
    </source>
</evidence>
<evidence type="ECO:0000256" key="2">
    <source>
        <dbReference type="ARBA" id="ARBA00022450"/>
    </source>
</evidence>
<dbReference type="InterPro" id="IPR001242">
    <property type="entry name" value="Condensation_dom"/>
</dbReference>
<dbReference type="InterPro" id="IPR020806">
    <property type="entry name" value="PKS_PP-bd"/>
</dbReference>
<sequence length="825" mass="90549">EYEAPQGEVEEAIAAIWAELLKLQRVGRRDHFFELGGHSLLAVQLSSRLRDRLGIELPLRVVFTDPVLADYAVHVLSAERSPQLRMQPIPRADREQNLPLSWAQQRLWFLAQLDGAASAAYHMPFSLRLQGQLDRAALRATLDRVVARHENLRTRFVLRDGQPEQLVEPASIGFALAEQDLTSLHGHEQAAAVQRLALDHAGTPFNLASEPLIRGLLLRLDTDDHVLLINQHHIISDGWSIGVLVREVATLYAAFSQGQPDPLPELAIQYADYAAWQRQWLQGERLQQQLDYWRERLAGAPELLVLPTDRPRPAQQNYSGASVCFELDAELSQALKAASRRHGTTLFMTLLAAWAVLMARLSGQSDVVIGSPVANRQRVEVEGLIGFFVNTLALRIDVNGDRSVEELIEAVKRDTLDAYAHQDLPFEQVVDAVNPERSLSHSPLFQSMFTLGTAGMDSEQFGNVQALPALRLSALEQSDTPVAAKVDLALSMNEAGGRLQGVLIYASELFEPATIERWSRYFVAILVGMVTDERCTLDRLAMLGAAERAHLQGLMEASTRPLDDARLVHERFEALAELAPQRPAVQAGARTIGYEALNAMANRIAHRLIGMGIKTGDRVAICVERNPSMVAAVLGVLKAGAAFVPLDPSYPPDRLSWLLQDSGPIVLLTELQVRNRFAEVGPAVLVLDDDAQLERQPGSNPGRAIGERDLAYVIYTSGSTGRPKGVMLEHRGLRNTIAALNEVYGFGPGSRLLQFVSFGFDVCVSELLMPLTSGGTVHLLAQQELLGERLAGHVRAQGITHLCMPVAALATVPLEADLGALQTLI</sequence>
<dbReference type="InterPro" id="IPR000873">
    <property type="entry name" value="AMP-dep_synth/lig_dom"/>
</dbReference>
<dbReference type="Gene3D" id="3.30.559.30">
    <property type="entry name" value="Nonribosomal peptide synthetase, condensation domain"/>
    <property type="match status" value="1"/>
</dbReference>
<dbReference type="Pfam" id="PF00501">
    <property type="entry name" value="AMP-binding"/>
    <property type="match status" value="1"/>
</dbReference>
<comment type="caution">
    <text evidence="5">The sequence shown here is derived from an EMBL/GenBank/DDBJ whole genome shotgun (WGS) entry which is preliminary data.</text>
</comment>
<dbReference type="PROSITE" id="PS00012">
    <property type="entry name" value="PHOSPHOPANTETHEINE"/>
    <property type="match status" value="1"/>
</dbReference>
<dbReference type="Pfam" id="PF00668">
    <property type="entry name" value="Condensation"/>
    <property type="match status" value="1"/>
</dbReference>
<dbReference type="SUPFAM" id="SSF52777">
    <property type="entry name" value="CoA-dependent acyltransferases"/>
    <property type="match status" value="2"/>
</dbReference>
<protein>
    <submittedName>
        <fullName evidence="5">Condensation domain-containing protein</fullName>
    </submittedName>
</protein>
<organism evidence="5 6">
    <name type="scientific">Roseateles aquae</name>
    <dbReference type="NCBI Taxonomy" id="3077235"/>
    <lineage>
        <taxon>Bacteria</taxon>
        <taxon>Pseudomonadati</taxon>
        <taxon>Pseudomonadota</taxon>
        <taxon>Betaproteobacteria</taxon>
        <taxon>Burkholderiales</taxon>
        <taxon>Sphaerotilaceae</taxon>
        <taxon>Roseateles</taxon>
    </lineage>
</organism>
<dbReference type="PROSITE" id="PS00455">
    <property type="entry name" value="AMP_BINDING"/>
    <property type="match status" value="1"/>
</dbReference>
<dbReference type="SMART" id="SM00823">
    <property type="entry name" value="PKS_PP"/>
    <property type="match status" value="1"/>
</dbReference>
<dbReference type="PANTHER" id="PTHR45527">
    <property type="entry name" value="NONRIBOSOMAL PEPTIDE SYNTHETASE"/>
    <property type="match status" value="1"/>
</dbReference>
<keyword evidence="3" id="KW-0597">Phosphoprotein</keyword>
<comment type="cofactor">
    <cofactor evidence="1">
        <name>pantetheine 4'-phosphate</name>
        <dbReference type="ChEBI" id="CHEBI:47942"/>
    </cofactor>
</comment>
<dbReference type="RefSeq" id="WP_315653372.1">
    <property type="nucleotide sequence ID" value="NZ_JAVXZY010000027.1"/>
</dbReference>
<dbReference type="PRINTS" id="PR00154">
    <property type="entry name" value="AMPBINDING"/>
</dbReference>
<dbReference type="InterPro" id="IPR020459">
    <property type="entry name" value="AMP-binding"/>
</dbReference>
<dbReference type="SUPFAM" id="SSF47336">
    <property type="entry name" value="ACP-like"/>
    <property type="match status" value="1"/>
</dbReference>
<feature type="domain" description="Carrier" evidence="4">
    <location>
        <begin position="4"/>
        <end position="79"/>
    </location>
</feature>
<name>A0ABU3PIU7_9BURK</name>
<gene>
    <name evidence="5" type="ORF">RQP53_24600</name>
</gene>
<proteinExistence type="predicted"/>
<dbReference type="CDD" id="cd19531">
    <property type="entry name" value="LCL_NRPS-like"/>
    <property type="match status" value="1"/>
</dbReference>
<keyword evidence="6" id="KW-1185">Reference proteome</keyword>
<dbReference type="InterPro" id="IPR020845">
    <property type="entry name" value="AMP-binding_CS"/>
</dbReference>
<dbReference type="InterPro" id="IPR023213">
    <property type="entry name" value="CAT-like_dom_sf"/>
</dbReference>
<dbReference type="Gene3D" id="3.30.559.10">
    <property type="entry name" value="Chloramphenicol acetyltransferase-like domain"/>
    <property type="match status" value="1"/>
</dbReference>
<dbReference type="Pfam" id="PF00550">
    <property type="entry name" value="PP-binding"/>
    <property type="match status" value="1"/>
</dbReference>
<evidence type="ECO:0000313" key="6">
    <source>
        <dbReference type="Proteomes" id="UP001246372"/>
    </source>
</evidence>
<keyword evidence="2" id="KW-0596">Phosphopantetheine</keyword>
<dbReference type="PROSITE" id="PS50075">
    <property type="entry name" value="CARRIER"/>
    <property type="match status" value="1"/>
</dbReference>
<evidence type="ECO:0000313" key="5">
    <source>
        <dbReference type="EMBL" id="MDT9002475.1"/>
    </source>
</evidence>
<dbReference type="PANTHER" id="PTHR45527:SF1">
    <property type="entry name" value="FATTY ACID SYNTHASE"/>
    <property type="match status" value="1"/>
</dbReference>
<dbReference type="Gene3D" id="3.40.50.980">
    <property type="match status" value="2"/>
</dbReference>
<evidence type="ECO:0000259" key="4">
    <source>
        <dbReference type="PROSITE" id="PS50075"/>
    </source>
</evidence>
<dbReference type="InterPro" id="IPR006162">
    <property type="entry name" value="Ppantetheine_attach_site"/>
</dbReference>
<evidence type="ECO:0000256" key="1">
    <source>
        <dbReference type="ARBA" id="ARBA00001957"/>
    </source>
</evidence>
<dbReference type="Proteomes" id="UP001246372">
    <property type="component" value="Unassembled WGS sequence"/>
</dbReference>